<feature type="domain" description="Ketoreductase" evidence="3">
    <location>
        <begin position="19"/>
        <end position="203"/>
    </location>
</feature>
<gene>
    <name evidence="4" type="ORF">GCM10022247_37010</name>
</gene>
<reference evidence="5" key="1">
    <citation type="journal article" date="2019" name="Int. J. Syst. Evol. Microbiol.">
        <title>The Global Catalogue of Microorganisms (GCM) 10K type strain sequencing project: providing services to taxonomists for standard genome sequencing and annotation.</title>
        <authorList>
            <consortium name="The Broad Institute Genomics Platform"/>
            <consortium name="The Broad Institute Genome Sequencing Center for Infectious Disease"/>
            <person name="Wu L."/>
            <person name="Ma J."/>
        </authorList>
    </citation>
    <scope>NUCLEOTIDE SEQUENCE [LARGE SCALE GENOMIC DNA]</scope>
    <source>
        <strain evidence="5">JCM 17342</strain>
    </source>
</reference>
<organism evidence="4 5">
    <name type="scientific">Allokutzneria multivorans</name>
    <dbReference type="NCBI Taxonomy" id="1142134"/>
    <lineage>
        <taxon>Bacteria</taxon>
        <taxon>Bacillati</taxon>
        <taxon>Actinomycetota</taxon>
        <taxon>Actinomycetes</taxon>
        <taxon>Pseudonocardiales</taxon>
        <taxon>Pseudonocardiaceae</taxon>
        <taxon>Allokutzneria</taxon>
    </lineage>
</organism>
<evidence type="ECO:0000313" key="4">
    <source>
        <dbReference type="EMBL" id="GAA4011256.1"/>
    </source>
</evidence>
<evidence type="ECO:0000256" key="2">
    <source>
        <dbReference type="ARBA" id="ARBA00023002"/>
    </source>
</evidence>
<dbReference type="Proteomes" id="UP001501747">
    <property type="component" value="Unassembled WGS sequence"/>
</dbReference>
<dbReference type="InterPro" id="IPR036291">
    <property type="entry name" value="NAD(P)-bd_dom_sf"/>
</dbReference>
<dbReference type="InterPro" id="IPR057326">
    <property type="entry name" value="KR_dom"/>
</dbReference>
<proteinExistence type="inferred from homology"/>
<dbReference type="PANTHER" id="PTHR43639:SF1">
    <property type="entry name" value="SHORT-CHAIN DEHYDROGENASE_REDUCTASE FAMILY PROTEIN"/>
    <property type="match status" value="1"/>
</dbReference>
<dbReference type="PRINTS" id="PR00080">
    <property type="entry name" value="SDRFAMILY"/>
</dbReference>
<dbReference type="SUPFAM" id="SSF51735">
    <property type="entry name" value="NAD(P)-binding Rossmann-fold domains"/>
    <property type="match status" value="1"/>
</dbReference>
<evidence type="ECO:0000313" key="5">
    <source>
        <dbReference type="Proteomes" id="UP001501747"/>
    </source>
</evidence>
<keyword evidence="5" id="KW-1185">Reference proteome</keyword>
<dbReference type="Pfam" id="PF13561">
    <property type="entry name" value="adh_short_C2"/>
    <property type="match status" value="1"/>
</dbReference>
<comment type="similarity">
    <text evidence="1">Belongs to the short-chain dehydrogenases/reductases (SDR) family.</text>
</comment>
<dbReference type="SMART" id="SM00822">
    <property type="entry name" value="PKS_KR"/>
    <property type="match status" value="1"/>
</dbReference>
<name>A0ABP7SGE6_9PSEU</name>
<dbReference type="EMBL" id="BAABAL010000013">
    <property type="protein sequence ID" value="GAA4011256.1"/>
    <property type="molecule type" value="Genomic_DNA"/>
</dbReference>
<evidence type="ECO:0000259" key="3">
    <source>
        <dbReference type="SMART" id="SM00822"/>
    </source>
</evidence>
<dbReference type="InterPro" id="IPR002347">
    <property type="entry name" value="SDR_fam"/>
</dbReference>
<dbReference type="Gene3D" id="3.40.50.720">
    <property type="entry name" value="NAD(P)-binding Rossmann-like Domain"/>
    <property type="match status" value="1"/>
</dbReference>
<accession>A0ABP7SGE6</accession>
<dbReference type="PANTHER" id="PTHR43639">
    <property type="entry name" value="OXIDOREDUCTASE, SHORT-CHAIN DEHYDROGENASE/REDUCTASE FAMILY (AFU_ORTHOLOGUE AFUA_5G02870)"/>
    <property type="match status" value="1"/>
</dbReference>
<sequence>MTESFRAPAARSSVVVMTRIALITGGSRGLGRSTALHLANQGVDLVITYRTGADEAEKVVAQAQELGRTAIALPLDVADASTFAGFAEAVRDALHEHWGRGNFDFLVNNAGIGRHAPFAELTEDVFDELVNVHVKGVFFLTQALLPLIADGGRIVNVSTGLTRFAIPGYSAYASMKGAVEVLTRYLAAELGARGIAVNTVAPGPVETDFGGGVVRDNAELNGFLASRTALGRVGLPDDIGAAIAALLGDGNAWITAQRIEVSGGTLL</sequence>
<dbReference type="PRINTS" id="PR00081">
    <property type="entry name" value="GDHRDH"/>
</dbReference>
<comment type="caution">
    <text evidence="4">The sequence shown here is derived from an EMBL/GenBank/DDBJ whole genome shotgun (WGS) entry which is preliminary data.</text>
</comment>
<keyword evidence="2" id="KW-0560">Oxidoreductase</keyword>
<evidence type="ECO:0000256" key="1">
    <source>
        <dbReference type="ARBA" id="ARBA00006484"/>
    </source>
</evidence>
<protein>
    <submittedName>
        <fullName evidence="4">SDR family oxidoreductase</fullName>
    </submittedName>
</protein>